<dbReference type="EMBL" id="CAMAPF010000059">
    <property type="protein sequence ID" value="CAH9088067.1"/>
    <property type="molecule type" value="Genomic_DNA"/>
</dbReference>
<keyword evidence="2" id="KW-1185">Reference proteome</keyword>
<gene>
    <name evidence="1" type="ORF">CEPIT_LOCUS10333</name>
</gene>
<dbReference type="InterPro" id="IPR009003">
    <property type="entry name" value="Peptidase_S1_PA"/>
</dbReference>
<proteinExistence type="predicted"/>
<protein>
    <submittedName>
        <fullName evidence="1">Uncharacterized protein</fullName>
    </submittedName>
</protein>
<evidence type="ECO:0000313" key="2">
    <source>
        <dbReference type="Proteomes" id="UP001152523"/>
    </source>
</evidence>
<dbReference type="Proteomes" id="UP001152523">
    <property type="component" value="Unassembled WGS sequence"/>
</dbReference>
<organism evidence="1 2">
    <name type="scientific">Cuscuta epithymum</name>
    <dbReference type="NCBI Taxonomy" id="186058"/>
    <lineage>
        <taxon>Eukaryota</taxon>
        <taxon>Viridiplantae</taxon>
        <taxon>Streptophyta</taxon>
        <taxon>Embryophyta</taxon>
        <taxon>Tracheophyta</taxon>
        <taxon>Spermatophyta</taxon>
        <taxon>Magnoliopsida</taxon>
        <taxon>eudicotyledons</taxon>
        <taxon>Gunneridae</taxon>
        <taxon>Pentapetalae</taxon>
        <taxon>asterids</taxon>
        <taxon>lamiids</taxon>
        <taxon>Solanales</taxon>
        <taxon>Convolvulaceae</taxon>
        <taxon>Cuscuteae</taxon>
        <taxon>Cuscuta</taxon>
        <taxon>Cuscuta subgen. Cuscuta</taxon>
    </lineage>
</organism>
<dbReference type="AlphaFoldDB" id="A0AAV0D1L7"/>
<reference evidence="1" key="1">
    <citation type="submission" date="2022-07" db="EMBL/GenBank/DDBJ databases">
        <authorList>
            <person name="Macas J."/>
            <person name="Novak P."/>
            <person name="Neumann P."/>
        </authorList>
    </citation>
    <scope>NUCLEOTIDE SEQUENCE</scope>
</reference>
<dbReference type="Pfam" id="PF13365">
    <property type="entry name" value="Trypsin_2"/>
    <property type="match status" value="1"/>
</dbReference>
<dbReference type="SUPFAM" id="SSF50494">
    <property type="entry name" value="Trypsin-like serine proteases"/>
    <property type="match status" value="1"/>
</dbReference>
<accession>A0AAV0D1L7</accession>
<comment type="caution">
    <text evidence="1">The sequence shown here is derived from an EMBL/GenBank/DDBJ whole genome shotgun (WGS) entry which is preliminary data.</text>
</comment>
<evidence type="ECO:0000313" key="1">
    <source>
        <dbReference type="EMBL" id="CAH9088067.1"/>
    </source>
</evidence>
<sequence>MKGTKEVKFPKLVDGKLSQEQREEFYGKMEVVILVVDVYSSEYNEFDCEGVIISPERHVLNDMFMNNVQTRVQIVTANKERYACTVLALDPTYGLAILKIGVSNSTALAFPYAMISDRDDLRIGEEIYPIGLPGYLFNSFPIGHISYRSFGEVLKLLKNPLKK</sequence>
<dbReference type="Gene3D" id="2.40.10.120">
    <property type="match status" value="1"/>
</dbReference>
<name>A0AAV0D1L7_9ASTE</name>
<feature type="non-terminal residue" evidence="1">
    <location>
        <position position="163"/>
    </location>
</feature>